<gene>
    <name evidence="1" type="ORF">LCGC14_0462400</name>
</gene>
<dbReference type="AlphaFoldDB" id="A0A0F9V1L3"/>
<comment type="caution">
    <text evidence="1">The sequence shown here is derived from an EMBL/GenBank/DDBJ whole genome shotgun (WGS) entry which is preliminary data.</text>
</comment>
<proteinExistence type="predicted"/>
<name>A0A0F9V1L3_9ZZZZ</name>
<evidence type="ECO:0000313" key="1">
    <source>
        <dbReference type="EMBL" id="KKN67376.1"/>
    </source>
</evidence>
<organism evidence="1">
    <name type="scientific">marine sediment metagenome</name>
    <dbReference type="NCBI Taxonomy" id="412755"/>
    <lineage>
        <taxon>unclassified sequences</taxon>
        <taxon>metagenomes</taxon>
        <taxon>ecological metagenomes</taxon>
    </lineage>
</organism>
<dbReference type="EMBL" id="LAZR01000476">
    <property type="protein sequence ID" value="KKN67376.1"/>
    <property type="molecule type" value="Genomic_DNA"/>
</dbReference>
<accession>A0A0F9V1L3</accession>
<protein>
    <submittedName>
        <fullName evidence="1">Uncharacterized protein</fullName>
    </submittedName>
</protein>
<sequence>MKELRGVFFKMGSTGSSNHLEFEKLPLEKGHKLHKYEVRNHSLYQKIGIIHWRGGWRKYVFRAKPEVDMDKGCHKQIDDFTDKLMKEWRSSNKKKRDSTK</sequence>
<reference evidence="1" key="1">
    <citation type="journal article" date="2015" name="Nature">
        <title>Complex archaea that bridge the gap between prokaryotes and eukaryotes.</title>
        <authorList>
            <person name="Spang A."/>
            <person name="Saw J.H."/>
            <person name="Jorgensen S.L."/>
            <person name="Zaremba-Niedzwiedzka K."/>
            <person name="Martijn J."/>
            <person name="Lind A.E."/>
            <person name="van Eijk R."/>
            <person name="Schleper C."/>
            <person name="Guy L."/>
            <person name="Ettema T.J."/>
        </authorList>
    </citation>
    <scope>NUCLEOTIDE SEQUENCE</scope>
</reference>